<gene>
    <name evidence="1" type="ORF">RQP52_27610</name>
</gene>
<dbReference type="InterPro" id="IPR035167">
    <property type="entry name" value="DUF5316"/>
</dbReference>
<name>A0ABU3RKP7_9BACL</name>
<keyword evidence="2" id="KW-1185">Reference proteome</keyword>
<protein>
    <submittedName>
        <fullName evidence="1">DUF5316 family protein</fullName>
    </submittedName>
</protein>
<organism evidence="1 2">
    <name type="scientific">Paenibacillus violae</name>
    <dbReference type="NCBI Taxonomy" id="3077234"/>
    <lineage>
        <taxon>Bacteria</taxon>
        <taxon>Bacillati</taxon>
        <taxon>Bacillota</taxon>
        <taxon>Bacilli</taxon>
        <taxon>Bacillales</taxon>
        <taxon>Paenibacillaceae</taxon>
        <taxon>Paenibacillus</taxon>
    </lineage>
</organism>
<comment type="caution">
    <text evidence="1">The sequence shown here is derived from an EMBL/GenBank/DDBJ whole genome shotgun (WGS) entry which is preliminary data.</text>
</comment>
<dbReference type="EMBL" id="JAWCUD010000011">
    <property type="protein sequence ID" value="MDU0204853.1"/>
    <property type="molecule type" value="Genomic_DNA"/>
</dbReference>
<sequence>MGLILIISTIFTSGALISGDRQRANDNTETTNDKKQRGSISIACFLAAIYQKRQSQV</sequence>
<dbReference type="RefSeq" id="WP_315954888.1">
    <property type="nucleotide sequence ID" value="NZ_JAWCUD010000011.1"/>
</dbReference>
<evidence type="ECO:0000313" key="1">
    <source>
        <dbReference type="EMBL" id="MDU0204853.1"/>
    </source>
</evidence>
<accession>A0ABU3RKP7</accession>
<proteinExistence type="predicted"/>
<dbReference type="Proteomes" id="UP001260980">
    <property type="component" value="Unassembled WGS sequence"/>
</dbReference>
<dbReference type="Pfam" id="PF17247">
    <property type="entry name" value="DUF5316"/>
    <property type="match status" value="1"/>
</dbReference>
<reference evidence="1 2" key="1">
    <citation type="submission" date="2023-10" db="EMBL/GenBank/DDBJ databases">
        <title>Paenibacillus strain PFR10 Genome sequencing and assembly.</title>
        <authorList>
            <person name="Kim I."/>
        </authorList>
    </citation>
    <scope>NUCLEOTIDE SEQUENCE [LARGE SCALE GENOMIC DNA]</scope>
    <source>
        <strain evidence="1 2">PFR10</strain>
    </source>
</reference>
<evidence type="ECO:0000313" key="2">
    <source>
        <dbReference type="Proteomes" id="UP001260980"/>
    </source>
</evidence>